<organism evidence="2 3">
    <name type="scientific">Vreelandella titanicae</name>
    <dbReference type="NCBI Taxonomy" id="664683"/>
    <lineage>
        <taxon>Bacteria</taxon>
        <taxon>Pseudomonadati</taxon>
        <taxon>Pseudomonadota</taxon>
        <taxon>Gammaproteobacteria</taxon>
        <taxon>Oceanospirillales</taxon>
        <taxon>Halomonadaceae</taxon>
        <taxon>Vreelandella</taxon>
    </lineage>
</organism>
<dbReference type="Proteomes" id="UP000317288">
    <property type="component" value="Unassembled WGS sequence"/>
</dbReference>
<accession>A0A558J2E8</accession>
<reference evidence="2 3" key="1">
    <citation type="submission" date="2019-07" db="EMBL/GenBank/DDBJ databases">
        <title>Diversity of Bacteria from Kongsfjorden, Arctic.</title>
        <authorList>
            <person name="Yu Y."/>
        </authorList>
    </citation>
    <scope>NUCLEOTIDE SEQUENCE [LARGE SCALE GENOMIC DNA]</scope>
    <source>
        <strain evidence="2 3">SM1922</strain>
    </source>
</reference>
<dbReference type="AlphaFoldDB" id="A0A558J2E8"/>
<keyword evidence="1" id="KW-1133">Transmembrane helix</keyword>
<evidence type="ECO:0000313" key="2">
    <source>
        <dbReference type="EMBL" id="TVU87845.1"/>
    </source>
</evidence>
<keyword evidence="1" id="KW-0472">Membrane</keyword>
<evidence type="ECO:0000313" key="3">
    <source>
        <dbReference type="Proteomes" id="UP000317288"/>
    </source>
</evidence>
<name>A0A558J2E8_9GAMM</name>
<proteinExistence type="predicted"/>
<evidence type="ECO:0000256" key="1">
    <source>
        <dbReference type="SAM" id="Phobius"/>
    </source>
</evidence>
<protein>
    <submittedName>
        <fullName evidence="2">Uncharacterized protein</fullName>
    </submittedName>
</protein>
<keyword evidence="1" id="KW-0812">Transmembrane</keyword>
<gene>
    <name evidence="2" type="ORF">FQP89_19905</name>
</gene>
<sequence>MTDKIEDEKLLSEKEYSPNGCKSGYSETAFRLDSIPAQENAYADFRLKKKKLVKRLGWSSYLGVHPTSYQYSETPSAFFMDPQRRKDCEVNDTRWLMRINEAFNDFDVIKSYFGRLYNDWFRFWGSASSSEKFFYCIFSISVIIAYKMDPYSLLAVLISPIGWIVVFMTGAYLVVKWVENDHKYHRLSLRGLNEFYFSRKTGKVVAPWGEFLFYEFDAYIVRKVSLLGDHKYALNIIHRYPNDSRSPTAYQPLDFILEVDGGVAEHQAAWDMLCRYMDVSQPLPDIPQLEPFRDLDFTTRLHDKEGKRIVESAHWKKFYEQVSWKELEEARASHRSVVKNTKWKGRENLMVSLVPNYLAIEEELNLEIKSDGTP</sequence>
<dbReference type="RefSeq" id="WP_050713599.1">
    <property type="nucleotide sequence ID" value="NZ_VNFE01000007.1"/>
</dbReference>
<dbReference type="EMBL" id="VNFE01000007">
    <property type="protein sequence ID" value="TVU87845.1"/>
    <property type="molecule type" value="Genomic_DNA"/>
</dbReference>
<feature type="transmembrane region" description="Helical" evidence="1">
    <location>
        <begin position="154"/>
        <end position="175"/>
    </location>
</feature>
<comment type="caution">
    <text evidence="2">The sequence shown here is derived from an EMBL/GenBank/DDBJ whole genome shotgun (WGS) entry which is preliminary data.</text>
</comment>